<comment type="catalytic activity">
    <reaction evidence="4">
        <text>glycyl-tRNA(Ala) + H2O = tRNA(Ala) + glycine + H(+)</text>
        <dbReference type="Rhea" id="RHEA:53744"/>
        <dbReference type="Rhea" id="RHEA-COMP:9657"/>
        <dbReference type="Rhea" id="RHEA-COMP:13640"/>
        <dbReference type="ChEBI" id="CHEBI:15377"/>
        <dbReference type="ChEBI" id="CHEBI:15378"/>
        <dbReference type="ChEBI" id="CHEBI:57305"/>
        <dbReference type="ChEBI" id="CHEBI:78442"/>
        <dbReference type="ChEBI" id="CHEBI:78522"/>
        <dbReference type="EC" id="3.1.1.96"/>
    </reaction>
</comment>
<dbReference type="OrthoDB" id="275783at2759"/>
<dbReference type="GO" id="GO:0000049">
    <property type="term" value="F:tRNA binding"/>
    <property type="evidence" value="ECO:0007669"/>
    <property type="project" value="UniProtKB-KW"/>
</dbReference>
<dbReference type="Gene3D" id="3.50.80.10">
    <property type="entry name" value="D-tyrosyl-tRNA(Tyr) deacylase"/>
    <property type="match status" value="1"/>
</dbReference>
<dbReference type="GO" id="GO:0005737">
    <property type="term" value="C:cytoplasm"/>
    <property type="evidence" value="ECO:0007669"/>
    <property type="project" value="UniProtKB-SubCell"/>
</dbReference>
<name>A0A3G2S580_MALR7</name>
<sequence>MKAVLQRVKQASVHVQGQPVSTIGPGILALIGVCQDDTPEHMDLLTKKILQLKLWPEGARVVDGVLAPGDEHARAWRSNVMELGGDVLCVSQFTLHARTSKGTRPDFHLAMAGDQARPFYDAFLEKMRAAYAPHRIHNGAFGAMMDVSLINDGPVTITMDTFEKK</sequence>
<dbReference type="NCBIfam" id="TIGR00256">
    <property type="entry name" value="D-aminoacyl-tRNA deacylase"/>
    <property type="match status" value="1"/>
</dbReference>
<evidence type="ECO:0000256" key="5">
    <source>
        <dbReference type="ARBA" id="ARBA00048018"/>
    </source>
</evidence>
<dbReference type="PANTHER" id="PTHR10472">
    <property type="entry name" value="D-TYROSYL-TRNA TYR DEACYLASE"/>
    <property type="match status" value="1"/>
</dbReference>
<accession>A0A3G2S580</accession>
<keyword evidence="6 7" id="KW-0378">Hydrolase</keyword>
<reference evidence="7 8" key="1">
    <citation type="submission" date="2018-10" db="EMBL/GenBank/DDBJ databases">
        <title>Complete genome sequence of Malassezia restricta CBS 7877.</title>
        <authorList>
            <person name="Morand S.C."/>
            <person name="Bertignac M."/>
            <person name="Iltis A."/>
            <person name="Kolder I."/>
            <person name="Pirovano W."/>
            <person name="Jourdain R."/>
            <person name="Clavaud C."/>
        </authorList>
    </citation>
    <scope>NUCLEOTIDE SEQUENCE [LARGE SCALE GENOMIC DNA]</scope>
    <source>
        <strain evidence="7 8">CBS 7877</strain>
    </source>
</reference>
<comment type="subcellular location">
    <subcellularLocation>
        <location evidence="6">Cytoplasm</location>
    </subcellularLocation>
</comment>
<gene>
    <name evidence="7" type="primary">DTD1</name>
    <name evidence="7" type="ORF">DNF11_2264</name>
</gene>
<evidence type="ECO:0000256" key="6">
    <source>
        <dbReference type="RuleBase" id="RU003470"/>
    </source>
</evidence>
<dbReference type="VEuPathDB" id="FungiDB:DNF11_2264"/>
<keyword evidence="6" id="KW-0963">Cytoplasm</keyword>
<evidence type="ECO:0000256" key="2">
    <source>
        <dbReference type="ARBA" id="ARBA00013056"/>
    </source>
</evidence>
<evidence type="ECO:0000313" key="8">
    <source>
        <dbReference type="Proteomes" id="UP000269793"/>
    </source>
</evidence>
<comment type="similarity">
    <text evidence="1 6">Belongs to the DTD family.</text>
</comment>
<dbReference type="Pfam" id="PF02580">
    <property type="entry name" value="Tyr_Deacylase"/>
    <property type="match status" value="1"/>
</dbReference>
<dbReference type="AlphaFoldDB" id="A0A3G2S580"/>
<keyword evidence="6" id="KW-0820">tRNA-binding</keyword>
<evidence type="ECO:0000256" key="4">
    <source>
        <dbReference type="ARBA" id="ARBA00047676"/>
    </source>
</evidence>
<dbReference type="STRING" id="425264.A0A3G2S580"/>
<dbReference type="EMBL" id="CP033151">
    <property type="protein sequence ID" value="AYO43214.1"/>
    <property type="molecule type" value="Genomic_DNA"/>
</dbReference>
<dbReference type="EC" id="3.1.1.96" evidence="2 6"/>
<organism evidence="7 8">
    <name type="scientific">Malassezia restricta (strain ATCC 96810 / NBRC 103918 / CBS 7877)</name>
    <name type="common">Seborrheic dermatitis infection agent</name>
    <dbReference type="NCBI Taxonomy" id="425264"/>
    <lineage>
        <taxon>Eukaryota</taxon>
        <taxon>Fungi</taxon>
        <taxon>Dikarya</taxon>
        <taxon>Basidiomycota</taxon>
        <taxon>Ustilaginomycotina</taxon>
        <taxon>Malasseziomycetes</taxon>
        <taxon>Malasseziales</taxon>
        <taxon>Malasseziaceae</taxon>
        <taxon>Malassezia</taxon>
    </lineage>
</organism>
<comment type="catalytic activity">
    <reaction evidence="5">
        <text>a D-aminoacyl-tRNA + H2O = a tRNA + a D-alpha-amino acid + H(+)</text>
        <dbReference type="Rhea" id="RHEA:13953"/>
        <dbReference type="Rhea" id="RHEA-COMP:10123"/>
        <dbReference type="Rhea" id="RHEA-COMP:10124"/>
        <dbReference type="ChEBI" id="CHEBI:15377"/>
        <dbReference type="ChEBI" id="CHEBI:15378"/>
        <dbReference type="ChEBI" id="CHEBI:59871"/>
        <dbReference type="ChEBI" id="CHEBI:78442"/>
        <dbReference type="ChEBI" id="CHEBI:79333"/>
        <dbReference type="EC" id="3.1.1.96"/>
    </reaction>
</comment>
<proteinExistence type="inferred from homology"/>
<dbReference type="GO" id="GO:0106026">
    <property type="term" value="F:Gly-tRNA(Ala) deacylase activity"/>
    <property type="evidence" value="ECO:0007669"/>
    <property type="project" value="RHEA"/>
</dbReference>
<dbReference type="SUPFAM" id="SSF69500">
    <property type="entry name" value="DTD-like"/>
    <property type="match status" value="1"/>
</dbReference>
<evidence type="ECO:0000313" key="7">
    <source>
        <dbReference type="EMBL" id="AYO43214.1"/>
    </source>
</evidence>
<protein>
    <recommendedName>
        <fullName evidence="3 6">D-aminoacyl-tRNA deacylase</fullName>
        <ecNumber evidence="2 6">3.1.1.96</ecNumber>
    </recommendedName>
</protein>
<dbReference type="FunFam" id="3.50.80.10:FF:000001">
    <property type="entry name" value="D-aminoacyl-tRNA deacylase"/>
    <property type="match status" value="1"/>
</dbReference>
<dbReference type="InterPro" id="IPR023509">
    <property type="entry name" value="DTD-like_sf"/>
</dbReference>
<evidence type="ECO:0000256" key="1">
    <source>
        <dbReference type="ARBA" id="ARBA00009673"/>
    </source>
</evidence>
<dbReference type="PANTHER" id="PTHR10472:SF5">
    <property type="entry name" value="D-AMINOACYL-TRNA DEACYLASE 1"/>
    <property type="match status" value="1"/>
</dbReference>
<dbReference type="Proteomes" id="UP000269793">
    <property type="component" value="Chromosome IV"/>
</dbReference>
<evidence type="ECO:0000256" key="3">
    <source>
        <dbReference type="ARBA" id="ARBA00020007"/>
    </source>
</evidence>
<keyword evidence="6" id="KW-0694">RNA-binding</keyword>
<dbReference type="GO" id="GO:0051500">
    <property type="term" value="F:D-tyrosyl-tRNA(Tyr) deacylase activity"/>
    <property type="evidence" value="ECO:0007669"/>
    <property type="project" value="TreeGrafter"/>
</dbReference>
<dbReference type="InterPro" id="IPR003732">
    <property type="entry name" value="Daa-tRNA_deacyls_DTD"/>
</dbReference>
<keyword evidence="8" id="KW-1185">Reference proteome</keyword>
<dbReference type="HAMAP" id="MF_00518">
    <property type="entry name" value="Deacylase_Dtd"/>
    <property type="match status" value="1"/>
</dbReference>